<dbReference type="InterPro" id="IPR036388">
    <property type="entry name" value="WH-like_DNA-bd_sf"/>
</dbReference>
<dbReference type="PROSITE" id="PS50089">
    <property type="entry name" value="ZF_RING_2"/>
    <property type="match status" value="1"/>
</dbReference>
<keyword evidence="10 17" id="KW-0863">Zinc-finger</keyword>
<keyword evidence="8 18" id="KW-0479">Metal-binding</keyword>
<dbReference type="InterPro" id="IPR013083">
    <property type="entry name" value="Znf_RING/FYVE/PHD"/>
</dbReference>
<evidence type="ECO:0000256" key="14">
    <source>
        <dbReference type="ARBA" id="ARBA00023172"/>
    </source>
</evidence>
<dbReference type="Gene3D" id="3.30.40.10">
    <property type="entry name" value="Zinc/RING finger domain, C3HC4 (zinc finger)"/>
    <property type="match status" value="1"/>
</dbReference>
<evidence type="ECO:0000256" key="8">
    <source>
        <dbReference type="ARBA" id="ARBA00022723"/>
    </source>
</evidence>
<evidence type="ECO:0000256" key="12">
    <source>
        <dbReference type="ARBA" id="ARBA00022833"/>
    </source>
</evidence>
<evidence type="ECO:0000259" key="20">
    <source>
        <dbReference type="PROSITE" id="PS50089"/>
    </source>
</evidence>
<comment type="caution">
    <text evidence="21">The sequence shown here is derived from an EMBL/GenBank/DDBJ whole genome shotgun (WGS) entry which is preliminary data.</text>
</comment>
<dbReference type="Gene3D" id="1.10.10.10">
    <property type="entry name" value="Winged helix-like DNA-binding domain superfamily/Winged helix DNA-binding domain"/>
    <property type="match status" value="1"/>
</dbReference>
<comment type="subcellular location">
    <subcellularLocation>
        <location evidence="3">Chromosome</location>
        <location evidence="3">Telomere</location>
    </subcellularLocation>
    <subcellularLocation>
        <location evidence="2 18">Nucleus</location>
    </subcellularLocation>
</comment>
<dbReference type="Proteomes" id="UP001369086">
    <property type="component" value="Unassembled WGS sequence"/>
</dbReference>
<evidence type="ECO:0000313" key="22">
    <source>
        <dbReference type="Proteomes" id="UP001369086"/>
    </source>
</evidence>
<dbReference type="PANTHER" id="PTHR20973">
    <property type="entry name" value="NON-SMC ELEMENT 1-RELATED"/>
    <property type="match status" value="1"/>
</dbReference>
<evidence type="ECO:0000256" key="4">
    <source>
        <dbReference type="ARBA" id="ARBA00010258"/>
    </source>
</evidence>
<dbReference type="EC" id="2.3.2.27" evidence="5 18"/>
<evidence type="ECO:0000256" key="5">
    <source>
        <dbReference type="ARBA" id="ARBA00012483"/>
    </source>
</evidence>
<dbReference type="CDD" id="cd16493">
    <property type="entry name" value="RING-CH-C4HC3_NSE1"/>
    <property type="match status" value="1"/>
</dbReference>
<organism evidence="21 22">
    <name type="scientific">Huso huso</name>
    <name type="common">Beluga</name>
    <name type="synonym">Acipenser huso</name>
    <dbReference type="NCBI Taxonomy" id="61971"/>
    <lineage>
        <taxon>Eukaryota</taxon>
        <taxon>Metazoa</taxon>
        <taxon>Chordata</taxon>
        <taxon>Craniata</taxon>
        <taxon>Vertebrata</taxon>
        <taxon>Euteleostomi</taxon>
        <taxon>Actinopterygii</taxon>
        <taxon>Chondrostei</taxon>
        <taxon>Acipenseriformes</taxon>
        <taxon>Acipenseridae</taxon>
        <taxon>Huso</taxon>
    </lineage>
</organism>
<protein>
    <recommendedName>
        <fullName evidence="6 18">Non-structural maintenance of chromosomes element 1 homolog</fullName>
        <ecNumber evidence="5 18">2.3.2.27</ecNumber>
    </recommendedName>
</protein>
<dbReference type="InterPro" id="IPR011513">
    <property type="entry name" value="Nse1"/>
</dbReference>
<evidence type="ECO:0000256" key="18">
    <source>
        <dbReference type="RuleBase" id="RU368018"/>
    </source>
</evidence>
<keyword evidence="15 18" id="KW-0234">DNA repair</keyword>
<dbReference type="InterPro" id="IPR014857">
    <property type="entry name" value="Nse1_RING_C4HC3-type"/>
</dbReference>
<keyword evidence="11 18" id="KW-0833">Ubl conjugation pathway</keyword>
<evidence type="ECO:0000256" key="15">
    <source>
        <dbReference type="ARBA" id="ARBA00023204"/>
    </source>
</evidence>
<feature type="region of interest" description="Disordered" evidence="19">
    <location>
        <begin position="304"/>
        <end position="336"/>
    </location>
</feature>
<evidence type="ECO:0000256" key="3">
    <source>
        <dbReference type="ARBA" id="ARBA00004574"/>
    </source>
</evidence>
<comment type="subunit">
    <text evidence="18">Component of the Smc5-Smc6 complex.</text>
</comment>
<name>A0ABR0YVL8_HUSHU</name>
<sequence>MPSAHFLVDIPLCCFRAHTQPCLAQHCGKAVNPVRLSNLCQQRGLSKLKTTALRRFVQHKVLFTMAGPMTDSHRRFLQTMMCNGIVDASKAKTLHRLCCETHKVSYAPDKLDEFVNIINTQLQPMFMQIRKGMSEEDGQQYYALVNLADTEITRMASDYSDNELELFRKAMDLIVESENGMACSTDILNLADKLQSKKMKKKEVEGVLQRLVVDKWLCEKNGEYTLSTRCIMEMEQYIRNMYQDLVKLCNICHNIAIQSQMCENPSCGIKMHVPCVARYFRGRTEPHCPACNEFWPHEIPVISRSQSQIPSPSQPASSKENSAPSTKTPRSSRLRK</sequence>
<evidence type="ECO:0000256" key="17">
    <source>
        <dbReference type="PROSITE-ProRule" id="PRU00175"/>
    </source>
</evidence>
<gene>
    <name evidence="21" type="ORF">HHUSO_G24265</name>
</gene>
<feature type="compositionally biased region" description="Low complexity" evidence="19">
    <location>
        <begin position="304"/>
        <end position="318"/>
    </location>
</feature>
<evidence type="ECO:0000256" key="10">
    <source>
        <dbReference type="ARBA" id="ARBA00022771"/>
    </source>
</evidence>
<dbReference type="PANTHER" id="PTHR20973:SF0">
    <property type="entry name" value="NON-STRUCTURAL MAINTENANCE OF CHROMOSOMES ELEMENT 1 HOMOLOG"/>
    <property type="match status" value="1"/>
</dbReference>
<reference evidence="21 22" key="1">
    <citation type="submission" date="2021-05" db="EMBL/GenBank/DDBJ databases">
        <authorList>
            <person name="Zahm M."/>
            <person name="Klopp C."/>
            <person name="Cabau C."/>
            <person name="Kuhl H."/>
            <person name="Suciu R."/>
            <person name="Ciorpac M."/>
            <person name="Holostenco D."/>
            <person name="Gessner J."/>
            <person name="Wuertz S."/>
            <person name="Hohne C."/>
            <person name="Stock M."/>
            <person name="Gislard M."/>
            <person name="Lluch J."/>
            <person name="Milhes M."/>
            <person name="Lampietro C."/>
            <person name="Lopez Roques C."/>
            <person name="Donnadieu C."/>
            <person name="Du K."/>
            <person name="Schartl M."/>
            <person name="Guiguen Y."/>
        </authorList>
    </citation>
    <scope>NUCLEOTIDE SEQUENCE [LARGE SCALE GENOMIC DNA]</scope>
    <source>
        <strain evidence="21">Hh-F2</strain>
        <tissue evidence="21">Blood</tissue>
    </source>
</reference>
<comment type="catalytic activity">
    <reaction evidence="1 18">
        <text>S-ubiquitinyl-[E2 ubiquitin-conjugating enzyme]-L-cysteine + [acceptor protein]-L-lysine = [E2 ubiquitin-conjugating enzyme]-L-cysteine + N(6)-ubiquitinyl-[acceptor protein]-L-lysine.</text>
        <dbReference type="EC" id="2.3.2.27"/>
    </reaction>
</comment>
<evidence type="ECO:0000256" key="6">
    <source>
        <dbReference type="ARBA" id="ARBA00019422"/>
    </source>
</evidence>
<keyword evidence="16 18" id="KW-0539">Nucleus</keyword>
<keyword evidence="14 18" id="KW-0233">DNA recombination</keyword>
<keyword evidence="9 18" id="KW-0227">DNA damage</keyword>
<evidence type="ECO:0000313" key="21">
    <source>
        <dbReference type="EMBL" id="KAK6476215.1"/>
    </source>
</evidence>
<evidence type="ECO:0000256" key="16">
    <source>
        <dbReference type="ARBA" id="ARBA00023242"/>
    </source>
</evidence>
<keyword evidence="7 18" id="KW-0808">Transferase</keyword>
<keyword evidence="22" id="KW-1185">Reference proteome</keyword>
<evidence type="ECO:0000256" key="13">
    <source>
        <dbReference type="ARBA" id="ARBA00022895"/>
    </source>
</evidence>
<comment type="function">
    <text evidence="18">RING-type zinc finger-containing E3 ubiquitin ligase that assembles with melanoma antigen protein (MAGE) to catalyze the direct transfer of ubiquitin from E2 ubiquitin-conjugating enzyme to a specific substrate. Involved in maintenance of genome integrity, DNA damage response and DNA repair.</text>
</comment>
<evidence type="ECO:0000256" key="19">
    <source>
        <dbReference type="SAM" id="MobiDB-lite"/>
    </source>
</evidence>
<keyword evidence="13" id="KW-0779">Telomere</keyword>
<evidence type="ECO:0000256" key="1">
    <source>
        <dbReference type="ARBA" id="ARBA00000900"/>
    </source>
</evidence>
<dbReference type="Gene3D" id="3.90.1150.220">
    <property type="match status" value="1"/>
</dbReference>
<dbReference type="Pfam" id="PF07574">
    <property type="entry name" value="SMC_Nse1"/>
    <property type="match status" value="1"/>
</dbReference>
<evidence type="ECO:0000256" key="2">
    <source>
        <dbReference type="ARBA" id="ARBA00004123"/>
    </source>
</evidence>
<dbReference type="InterPro" id="IPR001841">
    <property type="entry name" value="Znf_RING"/>
</dbReference>
<evidence type="ECO:0000256" key="11">
    <source>
        <dbReference type="ARBA" id="ARBA00022786"/>
    </source>
</evidence>
<evidence type="ECO:0000256" key="7">
    <source>
        <dbReference type="ARBA" id="ARBA00022679"/>
    </source>
</evidence>
<evidence type="ECO:0000256" key="9">
    <source>
        <dbReference type="ARBA" id="ARBA00022763"/>
    </source>
</evidence>
<feature type="domain" description="RING-type" evidence="20">
    <location>
        <begin position="249"/>
        <end position="292"/>
    </location>
</feature>
<accession>A0ABR0YVL8</accession>
<comment type="similarity">
    <text evidence="4 18">Belongs to the NSE1 family.</text>
</comment>
<proteinExistence type="inferred from homology"/>
<feature type="compositionally biased region" description="Polar residues" evidence="19">
    <location>
        <begin position="319"/>
        <end position="329"/>
    </location>
</feature>
<dbReference type="Pfam" id="PF08746">
    <property type="entry name" value="zf-RING-like"/>
    <property type="match status" value="1"/>
</dbReference>
<keyword evidence="13" id="KW-0158">Chromosome</keyword>
<keyword evidence="12 18" id="KW-0862">Zinc</keyword>
<dbReference type="EMBL" id="JAHFZB010000023">
    <property type="protein sequence ID" value="KAK6476215.1"/>
    <property type="molecule type" value="Genomic_DNA"/>
</dbReference>